<accession>Q75M62</accession>
<sequence length="145" mass="15585">MHGAPHGEELHKEKWAEQRAAKASTLLAKDDMYHHLCRTSPRAELRSKPLLPASGRDGGGCRCYTWGEPGSGPTPPGSPQIWRKGEGRKKGKRRWEEKGGREEAPPLLATTAGGGIATGDEVGETRCGGWGSGLRIPGHLEATQK</sequence>
<reference evidence="3" key="2">
    <citation type="journal article" date="2008" name="Nucleic Acids Res.">
        <title>The rice annotation project database (RAP-DB): 2008 update.</title>
        <authorList>
            <consortium name="The rice annotation project (RAP)"/>
        </authorList>
    </citation>
    <scope>GENOME REANNOTATION</scope>
    <source>
        <strain evidence="3">cv. Nipponbare</strain>
    </source>
</reference>
<reference evidence="3" key="1">
    <citation type="journal article" date="2005" name="Nature">
        <title>The map-based sequence of the rice genome.</title>
        <authorList>
            <consortium name="International rice genome sequencing project (IRGSP)"/>
            <person name="Matsumoto T."/>
            <person name="Wu J."/>
            <person name="Kanamori H."/>
            <person name="Katayose Y."/>
            <person name="Fujisawa M."/>
            <person name="Namiki N."/>
            <person name="Mizuno H."/>
            <person name="Yamamoto K."/>
            <person name="Antonio B.A."/>
            <person name="Baba T."/>
            <person name="Sakata K."/>
            <person name="Nagamura Y."/>
            <person name="Aoki H."/>
            <person name="Arikawa K."/>
            <person name="Arita K."/>
            <person name="Bito T."/>
            <person name="Chiden Y."/>
            <person name="Fujitsuka N."/>
            <person name="Fukunaka R."/>
            <person name="Hamada M."/>
            <person name="Harada C."/>
            <person name="Hayashi A."/>
            <person name="Hijishita S."/>
            <person name="Honda M."/>
            <person name="Hosokawa S."/>
            <person name="Ichikawa Y."/>
            <person name="Idonuma A."/>
            <person name="Iijima M."/>
            <person name="Ikeda M."/>
            <person name="Ikeno M."/>
            <person name="Ito K."/>
            <person name="Ito S."/>
            <person name="Ito T."/>
            <person name="Ito Y."/>
            <person name="Ito Y."/>
            <person name="Iwabuchi A."/>
            <person name="Kamiya K."/>
            <person name="Karasawa W."/>
            <person name="Kurita K."/>
            <person name="Katagiri S."/>
            <person name="Kikuta A."/>
            <person name="Kobayashi H."/>
            <person name="Kobayashi N."/>
            <person name="Machita K."/>
            <person name="Maehara T."/>
            <person name="Masukawa M."/>
            <person name="Mizubayashi T."/>
            <person name="Mukai Y."/>
            <person name="Nagasaki H."/>
            <person name="Nagata Y."/>
            <person name="Naito S."/>
            <person name="Nakashima M."/>
            <person name="Nakama Y."/>
            <person name="Nakamichi Y."/>
            <person name="Nakamura M."/>
            <person name="Meguro A."/>
            <person name="Negishi M."/>
            <person name="Ohta I."/>
            <person name="Ohta T."/>
            <person name="Okamoto M."/>
            <person name="Ono N."/>
            <person name="Saji S."/>
            <person name="Sakaguchi M."/>
            <person name="Sakai K."/>
            <person name="Shibata M."/>
            <person name="Shimokawa T."/>
            <person name="Song J."/>
            <person name="Takazaki Y."/>
            <person name="Terasawa K."/>
            <person name="Tsugane M."/>
            <person name="Tsuji K."/>
            <person name="Ueda S."/>
            <person name="Waki K."/>
            <person name="Yamagata H."/>
            <person name="Yamamoto M."/>
            <person name="Yamamoto S."/>
            <person name="Yamane H."/>
            <person name="Yoshiki S."/>
            <person name="Yoshihara R."/>
            <person name="Yukawa K."/>
            <person name="Zhong H."/>
            <person name="Yano M."/>
            <person name="Yuan Q."/>
            <person name="Ouyang S."/>
            <person name="Liu J."/>
            <person name="Jones K.M."/>
            <person name="Gansberger K."/>
            <person name="Moffat K."/>
            <person name="Hill J."/>
            <person name="Bera J."/>
            <person name="Fadrosh D."/>
            <person name="Jin S."/>
            <person name="Johri S."/>
            <person name="Kim M."/>
            <person name="Overton L."/>
            <person name="Reardon M."/>
            <person name="Tsitrin T."/>
            <person name="Vuong H."/>
            <person name="Weaver B."/>
            <person name="Ciecko A."/>
            <person name="Tallon L."/>
            <person name="Jackson J."/>
            <person name="Pai G."/>
            <person name="Aken S.V."/>
            <person name="Utterback T."/>
            <person name="Reidmuller S."/>
            <person name="Feldblyum T."/>
            <person name="Hsiao J."/>
            <person name="Zismann V."/>
            <person name="Iobst S."/>
            <person name="de Vazeille A.R."/>
            <person name="Buell C.R."/>
            <person name="Ying K."/>
            <person name="Li Y."/>
            <person name="Lu T."/>
            <person name="Huang Y."/>
            <person name="Zhao Q."/>
            <person name="Feng Q."/>
            <person name="Zhang L."/>
            <person name="Zhu J."/>
            <person name="Weng Q."/>
            <person name="Mu J."/>
            <person name="Lu Y."/>
            <person name="Fan D."/>
            <person name="Liu Y."/>
            <person name="Guan J."/>
            <person name="Zhang Y."/>
            <person name="Yu S."/>
            <person name="Liu X."/>
            <person name="Zhang Y."/>
            <person name="Hong G."/>
            <person name="Han B."/>
            <person name="Choisne N."/>
            <person name="Demange N."/>
            <person name="Orjeda G."/>
            <person name="Samain S."/>
            <person name="Cattolico L."/>
            <person name="Pelletier E."/>
            <person name="Couloux A."/>
            <person name="Segurens B."/>
            <person name="Wincker P."/>
            <person name="D'Hont A."/>
            <person name="Scarpelli C."/>
            <person name="Weissenbach J."/>
            <person name="Salanoubat M."/>
            <person name="Quetier F."/>
            <person name="Yu Y."/>
            <person name="Kim H.R."/>
            <person name="Rambo T."/>
            <person name="Currie J."/>
            <person name="Collura K."/>
            <person name="Luo M."/>
            <person name="Yang T."/>
            <person name="Ammiraju J.S.S."/>
            <person name="Engler F."/>
            <person name="Soderlund C."/>
            <person name="Wing R.A."/>
            <person name="Palmer L.E."/>
            <person name="de la Bastide M."/>
            <person name="Spiegel L."/>
            <person name="Nascimento L."/>
            <person name="Zutavern T."/>
            <person name="O'Shaughnessy A."/>
            <person name="Dike S."/>
            <person name="Dedhia N."/>
            <person name="Preston R."/>
            <person name="Balija V."/>
            <person name="McCombie W.R."/>
            <person name="Chow T."/>
            <person name="Chen H."/>
            <person name="Chung M."/>
            <person name="Chen C."/>
            <person name="Shaw J."/>
            <person name="Wu H."/>
            <person name="Hsiao K."/>
            <person name="Chao Y."/>
            <person name="Chu M."/>
            <person name="Cheng C."/>
            <person name="Hour A."/>
            <person name="Lee P."/>
            <person name="Lin S."/>
            <person name="Lin Y."/>
            <person name="Liou J."/>
            <person name="Liu S."/>
            <person name="Hsing Y."/>
            <person name="Raghuvanshi S."/>
            <person name="Mohanty A."/>
            <person name="Bharti A.K."/>
            <person name="Gaur A."/>
            <person name="Gupta V."/>
            <person name="Kumar D."/>
            <person name="Ravi V."/>
            <person name="Vij S."/>
            <person name="Kapur A."/>
            <person name="Khurana P."/>
            <person name="Khurana P."/>
            <person name="Khurana J.P."/>
            <person name="Tyagi A.K."/>
            <person name="Gaikwad K."/>
            <person name="Singh A."/>
            <person name="Dalal V."/>
            <person name="Srivastava S."/>
            <person name="Dixit A."/>
            <person name="Pal A.K."/>
            <person name="Ghazi I.A."/>
            <person name="Yadav M."/>
            <person name="Pandit A."/>
            <person name="Bhargava A."/>
            <person name="Sureshbabu K."/>
            <person name="Batra K."/>
            <person name="Sharma T.R."/>
            <person name="Mohapatra T."/>
            <person name="Singh N.K."/>
            <person name="Messing J."/>
            <person name="Nelson A.B."/>
            <person name="Fuks G."/>
            <person name="Kavchok S."/>
            <person name="Keizer G."/>
            <person name="Linton E."/>
            <person name="Llaca V."/>
            <person name="Song R."/>
            <person name="Tanyolac B."/>
            <person name="Young S."/>
            <person name="Ho-Il K."/>
            <person name="Hahn J.H."/>
            <person name="Sangsakoo G."/>
            <person name="Vanavichit A."/>
            <person name="de Mattos Luiz.A.T."/>
            <person name="Zimmer P.D."/>
            <person name="Malone G."/>
            <person name="Dellagostin O."/>
            <person name="de Oliveira A.C."/>
            <person name="Bevan M."/>
            <person name="Bancroft I."/>
            <person name="Minx P."/>
            <person name="Cordum H."/>
            <person name="Wilson R."/>
            <person name="Cheng Z."/>
            <person name="Jin W."/>
            <person name="Jiang J."/>
            <person name="Leong S.A."/>
            <person name="Iwama H."/>
            <person name="Gojobori T."/>
            <person name="Itoh T."/>
            <person name="Niimura Y."/>
            <person name="Fujii Y."/>
            <person name="Habara T."/>
            <person name="Sakai H."/>
            <person name="Sato Y."/>
            <person name="Wilson G."/>
            <person name="Kumar K."/>
            <person name="McCouch S."/>
            <person name="Juretic N."/>
            <person name="Hoen D."/>
            <person name="Wright S."/>
            <person name="Bruskiewich R."/>
            <person name="Bureau T."/>
            <person name="Miyao A."/>
            <person name="Hirochika H."/>
            <person name="Nishikawa T."/>
            <person name="Kadowaki K."/>
            <person name="Sugiura M."/>
            <person name="Burr B."/>
            <person name="Sasaki T."/>
        </authorList>
    </citation>
    <scope>NUCLEOTIDE SEQUENCE [LARGE SCALE GENOMIC DNA]</scope>
    <source>
        <strain evidence="3">cv. Nipponbare</strain>
    </source>
</reference>
<proteinExistence type="predicted"/>
<evidence type="ECO:0000313" key="2">
    <source>
        <dbReference type="EMBL" id="AAR96221.1"/>
    </source>
</evidence>
<feature type="compositionally biased region" description="Basic and acidic residues" evidence="1">
    <location>
        <begin position="94"/>
        <end position="104"/>
    </location>
</feature>
<feature type="region of interest" description="Disordered" evidence="1">
    <location>
        <begin position="1"/>
        <end position="22"/>
    </location>
</feature>
<feature type="compositionally biased region" description="Basic and acidic residues" evidence="1">
    <location>
        <begin position="1"/>
        <end position="20"/>
    </location>
</feature>
<dbReference type="EMBL" id="AC084022">
    <property type="protein sequence ID" value="AAR96221.1"/>
    <property type="molecule type" value="Genomic_DNA"/>
</dbReference>
<evidence type="ECO:0000313" key="3">
    <source>
        <dbReference type="Proteomes" id="UP000000763"/>
    </source>
</evidence>
<dbReference type="AlphaFoldDB" id="Q75M62"/>
<feature type="region of interest" description="Disordered" evidence="1">
    <location>
        <begin position="66"/>
        <end position="123"/>
    </location>
</feature>
<gene>
    <name evidence="2" type="primary">OSJNBa0011H24.23</name>
</gene>
<evidence type="ECO:0000256" key="1">
    <source>
        <dbReference type="SAM" id="MobiDB-lite"/>
    </source>
</evidence>
<dbReference type="Proteomes" id="UP000000763">
    <property type="component" value="Chromosome 3"/>
</dbReference>
<name>Q75M62_ORYSJ</name>
<protein>
    <submittedName>
        <fullName evidence="2">Uncharacterized protein</fullName>
    </submittedName>
</protein>
<organism evidence="2 3">
    <name type="scientific">Oryza sativa subsp. japonica</name>
    <name type="common">Rice</name>
    <dbReference type="NCBI Taxonomy" id="39947"/>
    <lineage>
        <taxon>Eukaryota</taxon>
        <taxon>Viridiplantae</taxon>
        <taxon>Streptophyta</taxon>
        <taxon>Embryophyta</taxon>
        <taxon>Tracheophyta</taxon>
        <taxon>Spermatophyta</taxon>
        <taxon>Magnoliopsida</taxon>
        <taxon>Liliopsida</taxon>
        <taxon>Poales</taxon>
        <taxon>Poaceae</taxon>
        <taxon>BOP clade</taxon>
        <taxon>Oryzoideae</taxon>
        <taxon>Oryzeae</taxon>
        <taxon>Oryzinae</taxon>
        <taxon>Oryza</taxon>
        <taxon>Oryza sativa</taxon>
    </lineage>
</organism>